<reference evidence="7 8" key="1">
    <citation type="journal article" date="2010" name="Proc. Natl. Acad. Sci. U.S.A.">
        <title>Insights into evolution of multicellular fungi from the assembled chromosomes of the mushroom Coprinopsis cinerea (Coprinus cinereus).</title>
        <authorList>
            <person name="Stajich J.E."/>
            <person name="Wilke S.K."/>
            <person name="Ahren D."/>
            <person name="Au C.H."/>
            <person name="Birren B.W."/>
            <person name="Borodovsky M."/>
            <person name="Burns C."/>
            <person name="Canback B."/>
            <person name="Casselton L.A."/>
            <person name="Cheng C.K."/>
            <person name="Deng J."/>
            <person name="Dietrich F.S."/>
            <person name="Fargo D.C."/>
            <person name="Farman M.L."/>
            <person name="Gathman A.C."/>
            <person name="Goldberg J."/>
            <person name="Guigo R."/>
            <person name="Hoegger P.J."/>
            <person name="Hooker J.B."/>
            <person name="Huggins A."/>
            <person name="James T.Y."/>
            <person name="Kamada T."/>
            <person name="Kilaru S."/>
            <person name="Kodira C."/>
            <person name="Kues U."/>
            <person name="Kupfer D."/>
            <person name="Kwan H.S."/>
            <person name="Lomsadze A."/>
            <person name="Li W."/>
            <person name="Lilly W.W."/>
            <person name="Ma L.J."/>
            <person name="Mackey A.J."/>
            <person name="Manning G."/>
            <person name="Martin F."/>
            <person name="Muraguchi H."/>
            <person name="Natvig D.O."/>
            <person name="Palmerini H."/>
            <person name="Ramesh M.A."/>
            <person name="Rehmeyer C.J."/>
            <person name="Roe B.A."/>
            <person name="Shenoy N."/>
            <person name="Stanke M."/>
            <person name="Ter-Hovhannisyan V."/>
            <person name="Tunlid A."/>
            <person name="Velagapudi R."/>
            <person name="Vision T.J."/>
            <person name="Zeng Q."/>
            <person name="Zolan M.E."/>
            <person name="Pukkila P.J."/>
        </authorList>
    </citation>
    <scope>NUCLEOTIDE SEQUENCE [LARGE SCALE GENOMIC DNA]</scope>
    <source>
        <strain evidence="8">Okayama-7 / 130 / ATCC MYA-4618 / FGSC 9003</strain>
    </source>
</reference>
<evidence type="ECO:0000256" key="2">
    <source>
        <dbReference type="ARBA" id="ARBA00005643"/>
    </source>
</evidence>
<feature type="compositionally biased region" description="Low complexity" evidence="5">
    <location>
        <begin position="763"/>
        <end position="773"/>
    </location>
</feature>
<dbReference type="InterPro" id="IPR036390">
    <property type="entry name" value="WH_DNA-bd_sf"/>
</dbReference>
<dbReference type="OMA" id="SWMNATP"/>
<proteinExistence type="inferred from homology"/>
<dbReference type="eggNOG" id="KOG3572">
    <property type="taxonomic scope" value="Eukaryota"/>
</dbReference>
<organism evidence="7 8">
    <name type="scientific">Coprinopsis cinerea (strain Okayama-7 / 130 / ATCC MYA-4618 / FGSC 9003)</name>
    <name type="common">Inky cap fungus</name>
    <name type="synonym">Hormographiella aspergillata</name>
    <dbReference type="NCBI Taxonomy" id="240176"/>
    <lineage>
        <taxon>Eukaryota</taxon>
        <taxon>Fungi</taxon>
        <taxon>Dikarya</taxon>
        <taxon>Basidiomycota</taxon>
        <taxon>Agaricomycotina</taxon>
        <taxon>Agaricomycetes</taxon>
        <taxon>Agaricomycetidae</taxon>
        <taxon>Agaricales</taxon>
        <taxon>Agaricineae</taxon>
        <taxon>Psathyrellaceae</taxon>
        <taxon>Coprinopsis</taxon>
    </lineage>
</organism>
<dbReference type="PANTHER" id="PTHR13179">
    <property type="entry name" value="DEP DOMAIN CONTAINING PROTEIN 5"/>
    <property type="match status" value="1"/>
</dbReference>
<feature type="region of interest" description="Disordered" evidence="5">
    <location>
        <begin position="685"/>
        <end position="710"/>
    </location>
</feature>
<dbReference type="HOGENOM" id="CLU_000935_1_0_1"/>
<evidence type="ECO:0000256" key="5">
    <source>
        <dbReference type="SAM" id="MobiDB-lite"/>
    </source>
</evidence>
<dbReference type="CDD" id="cd04449">
    <property type="entry name" value="DEP_DEPDC5-like"/>
    <property type="match status" value="1"/>
</dbReference>
<accession>A8NDU2</accession>
<dbReference type="EMBL" id="AACS02000002">
    <property type="protein sequence ID" value="EAU88954.2"/>
    <property type="molecule type" value="Genomic_DNA"/>
</dbReference>
<evidence type="ECO:0000256" key="4">
    <source>
        <dbReference type="ARBA" id="ARBA00021881"/>
    </source>
</evidence>
<dbReference type="RefSeq" id="XP_001832863.2">
    <property type="nucleotide sequence ID" value="XM_001832811.2"/>
</dbReference>
<dbReference type="GO" id="GO:0005096">
    <property type="term" value="F:GTPase activator activity"/>
    <property type="evidence" value="ECO:0007669"/>
    <property type="project" value="InterPro"/>
</dbReference>
<dbReference type="PROSITE" id="PS50186">
    <property type="entry name" value="DEP"/>
    <property type="match status" value="1"/>
</dbReference>
<feature type="domain" description="DEP" evidence="6">
    <location>
        <begin position="1278"/>
        <end position="1363"/>
    </location>
</feature>
<dbReference type="GeneID" id="6009354"/>
<dbReference type="InterPro" id="IPR027244">
    <property type="entry name" value="IML1"/>
</dbReference>
<name>A8NDU2_COPC7</name>
<dbReference type="Pfam" id="PF00610">
    <property type="entry name" value="DEP"/>
    <property type="match status" value="1"/>
</dbReference>
<evidence type="ECO:0000259" key="6">
    <source>
        <dbReference type="PROSITE" id="PS50186"/>
    </source>
</evidence>
<dbReference type="GO" id="GO:0010508">
    <property type="term" value="P:positive regulation of autophagy"/>
    <property type="evidence" value="ECO:0007669"/>
    <property type="project" value="TreeGrafter"/>
</dbReference>
<evidence type="ECO:0000313" key="7">
    <source>
        <dbReference type="EMBL" id="EAU88954.2"/>
    </source>
</evidence>
<evidence type="ECO:0000256" key="3">
    <source>
        <dbReference type="ARBA" id="ARBA00018529"/>
    </source>
</evidence>
<evidence type="ECO:0000256" key="1">
    <source>
        <dbReference type="ARBA" id="ARBA00004148"/>
    </source>
</evidence>
<dbReference type="SUPFAM" id="SSF46785">
    <property type="entry name" value="Winged helix' DNA-binding domain"/>
    <property type="match status" value="1"/>
</dbReference>
<dbReference type="GO" id="GO:1904262">
    <property type="term" value="P:negative regulation of TORC1 signaling"/>
    <property type="evidence" value="ECO:0007669"/>
    <property type="project" value="TreeGrafter"/>
</dbReference>
<dbReference type="InterPro" id="IPR036388">
    <property type="entry name" value="WH-like_DNA-bd_sf"/>
</dbReference>
<dbReference type="OrthoDB" id="39497at2759"/>
<comment type="subcellular location">
    <subcellularLocation>
        <location evidence="1">Vacuole membrane</location>
        <topology evidence="1">Peripheral membrane protein</topology>
    </subcellularLocation>
</comment>
<dbReference type="KEGG" id="cci:CC1G_10082"/>
<feature type="compositionally biased region" description="Polar residues" evidence="5">
    <location>
        <begin position="700"/>
        <end position="710"/>
    </location>
</feature>
<dbReference type="InterPro" id="IPR048255">
    <property type="entry name" value="IML1_N"/>
</dbReference>
<feature type="compositionally biased region" description="Low complexity" evidence="5">
    <location>
        <begin position="880"/>
        <end position="903"/>
    </location>
</feature>
<dbReference type="FunCoup" id="A8NDU2">
    <property type="interactions" value="212"/>
</dbReference>
<comment type="similarity">
    <text evidence="2">Belongs to the IML1 family.</text>
</comment>
<evidence type="ECO:0000313" key="8">
    <source>
        <dbReference type="Proteomes" id="UP000001861"/>
    </source>
</evidence>
<dbReference type="InParanoid" id="A8NDU2"/>
<comment type="caution">
    <text evidence="7">The sequence shown here is derived from an EMBL/GenBank/DDBJ whole genome shotgun (WGS) entry which is preliminary data.</text>
</comment>
<dbReference type="VEuPathDB" id="FungiDB:CC1G_10082"/>
<feature type="region of interest" description="Disordered" evidence="5">
    <location>
        <begin position="80"/>
        <end position="119"/>
    </location>
</feature>
<dbReference type="PANTHER" id="PTHR13179:SF8">
    <property type="entry name" value="GATOR COMPLEX PROTEIN DEPDC5"/>
    <property type="match status" value="1"/>
</dbReference>
<feature type="compositionally biased region" description="Polar residues" evidence="5">
    <location>
        <begin position="793"/>
        <end position="805"/>
    </location>
</feature>
<feature type="region of interest" description="Disordered" evidence="5">
    <location>
        <begin position="756"/>
        <end position="903"/>
    </location>
</feature>
<dbReference type="InterPro" id="IPR000591">
    <property type="entry name" value="DEP_dom"/>
</dbReference>
<sequence length="1669" mass="187594">MSCSWTRCASVEAMNSVTMARGRIPSHELETNPFARCWSLCNRLDLSTLLFVVTNAEGRRGRRGPPWSDRAMPIIPRAGVQTGVQRAESQHSSYGRRRSNTSQSVIRAVPPSAPPPTPLKIGDTRLLNAWVHEPKDSSNVLFNHLHWPGVAEGDLIRVTVGSPDNPHGFLFKVGQNEGARYQLQISIPKPLAEAFDVRNNVEVTLTKVEPKAYYADHMELVFQDQYLGRSDMWRMGEYLTGQCIYTNQEVTYIGGIVAKVQAIYSNGVEVSAGVVTALTKSIYRSLSAKVTIYIQVCKELWEFAGDGERYYEKIIHSFLPSLFGKWREAGTNHTVTIVLISRVFYEESEIDYAAGPLRRDERGNWYKDFYKVITDLEVNYEWNDTLVSLKNSFWAFQRDILLAHHYHRACLDSKLGLPSHIRLVGQISYAHDGPILEALNLGLNPTETHHIDRSLSLTGATYILITPGTGYFRVSKALLRLTTMRMLDQGVVLNLILLTKQPLHQSPIFSFQGIDPSLKEHDDPLSDDPLWCDDANVDHSKKKTFWWEPFWLSTTFWDKQKDLPIRYDRFVARAKMHEIQMLGLLEHDVLASIEVPFLPERPLPPLLGIAREDTRMTQQEADNFDNEIFASGSTGEALSSQFTLPSAMLPIPGKSEKRTSNHRNSTTGIRIQTIEESPRKIHKTLPDEGLPTVAAPKVPLSTSPSQASIRSARSEVSTASAKLRALQATPNKGGLASKLTPSWLFNPFRSSGISEPQTSQVIAAGSSANSSANTTPVHTPLSIPAVTPATPGVQASTPISMTPSAPIQMPANPTRAAATTGQHPNLALKGSLGRSTLRHGDDNLAAPPRGSFSRRSPLNTPPRDEYIANKRRSTANFVQSMSSGSPGSYSNPSNPSQPQRPVSYLQSSMARRWHHVLPHPLKKHDIKWKALVTPACLPLTVDYFPTSNELESCYELHPYEFVVNPKELKSMFLRPPNVKETGTKGQHSAENIQAWALVTMRAMAGVRLAQGFQFVLKPAQTGTGNHFENEYSNYGWNPSHPSQRAPLARTASALLTDEPSMPMAVGSNEALINVDHPIFLSMTNEIHMIWFNGEAIKVRRYTRRMPIQPKFKYQCLIWPKLGVGYTELSTTFESYGLDHWNRLDMLISGYQTSFEDVLRYWRTRFVVLPTSEPPTITAGPGGEKLNEEEIRILGIDKLGEIFTKLRWYPPGVEPNPPIRFLPTTHDPAQTVFDDVLMQQLAEICSNGPLKKNMNSDKEIADMSFTQVATLMRAEPGLIKHNQWHKNFYPNSFVGSDFVSWLVREFRDVSSRVQATEWGIKFLEQGFIEHCRNLHPFLDGYVAILAAGYGADLAHRHYFYRLKGDYSVPMTPSIKGWFKRGESDARSIQSSQSSSSLSRSRLSSSRKKTQLIFSQSTIIDLDPHKRSNQAETALLHHDIVHNPATVFHFELQWIGTTARVIEDQLRQWNRVIEKYGLKLVEAYVGQISDIRDRNPFQSCFPIRFAVPPPVIPDIEKRIQPEGSKTARYYFEYALLRKFGFVLDVEAQDLYVDSVDVVYSYRRSPYHYSQFVHRSGLAFVQVLDGGQGFLFLTNRLMGTGRMGAALKSLGKSGSVAAITRRSGLAGEDIRLSLYDFCQDREKLMEFYDEQLALLPPCPQTPLSEEPPSLTI</sequence>
<dbReference type="GO" id="GO:0005774">
    <property type="term" value="C:vacuolar membrane"/>
    <property type="evidence" value="ECO:0007669"/>
    <property type="project" value="UniProtKB-SubCell"/>
</dbReference>
<dbReference type="Pfam" id="PF12257">
    <property type="entry name" value="IML1"/>
    <property type="match status" value="1"/>
</dbReference>
<gene>
    <name evidence="7" type="ORF">CC1G_10082</name>
</gene>
<dbReference type="SMART" id="SM00049">
    <property type="entry name" value="DEP"/>
    <property type="match status" value="1"/>
</dbReference>
<dbReference type="GO" id="GO:0035556">
    <property type="term" value="P:intracellular signal transduction"/>
    <property type="evidence" value="ECO:0007669"/>
    <property type="project" value="InterPro"/>
</dbReference>
<protein>
    <recommendedName>
        <fullName evidence="3">Vacuolar membrane-associated protein IML1</fullName>
    </recommendedName>
    <alternativeName>
        <fullName evidence="4">Vacuolar membrane-associated protein iml1</fullName>
    </alternativeName>
</protein>
<dbReference type="STRING" id="240176.A8NDU2"/>
<dbReference type="GO" id="GO:1990130">
    <property type="term" value="C:GATOR1 complex"/>
    <property type="evidence" value="ECO:0007669"/>
    <property type="project" value="TreeGrafter"/>
</dbReference>
<keyword evidence="8" id="KW-1185">Reference proteome</keyword>
<dbReference type="Proteomes" id="UP000001861">
    <property type="component" value="Unassembled WGS sequence"/>
</dbReference>
<dbReference type="Gene3D" id="1.10.10.10">
    <property type="entry name" value="Winged helix-like DNA-binding domain superfamily/Winged helix DNA-binding domain"/>
    <property type="match status" value="1"/>
</dbReference>